<keyword evidence="3" id="KW-0804">Transcription</keyword>
<dbReference type="InterPro" id="IPR001845">
    <property type="entry name" value="HTH_ArsR_DNA-bd_dom"/>
</dbReference>
<protein>
    <submittedName>
        <fullName evidence="5">Transcriptional regulator</fullName>
    </submittedName>
</protein>
<accession>A0A809SE45</accession>
<evidence type="ECO:0000313" key="5">
    <source>
        <dbReference type="EMBL" id="BBO23604.1"/>
    </source>
</evidence>
<dbReference type="NCBIfam" id="NF033788">
    <property type="entry name" value="HTH_metalloreg"/>
    <property type="match status" value="1"/>
</dbReference>
<evidence type="ECO:0000313" key="6">
    <source>
        <dbReference type="Proteomes" id="UP000662873"/>
    </source>
</evidence>
<dbReference type="GO" id="GO:0003677">
    <property type="term" value="F:DNA binding"/>
    <property type="evidence" value="ECO:0007669"/>
    <property type="project" value="UniProtKB-KW"/>
</dbReference>
<dbReference type="InterPro" id="IPR011991">
    <property type="entry name" value="ArsR-like_HTH"/>
</dbReference>
<name>A0A809SE45_9BACT</name>
<sequence length="123" mass="13430">MTSPQGSEPSPAEQLRAFKAEIFKLLAHPTRIHILEQLRVGEQPVSSLISQTGVGPANLSQHLSLLRARGLVQSRREGGQSLYQLSDPALGEVLDSMRKYFATHVQGALTLLQSEADREESLG</sequence>
<dbReference type="InterPro" id="IPR036390">
    <property type="entry name" value="WH_DNA-bd_sf"/>
</dbReference>
<feature type="domain" description="HTH arsR-type" evidence="4">
    <location>
        <begin position="11"/>
        <end position="105"/>
    </location>
</feature>
<dbReference type="SUPFAM" id="SSF46785">
    <property type="entry name" value="Winged helix' DNA-binding domain"/>
    <property type="match status" value="1"/>
</dbReference>
<evidence type="ECO:0000256" key="1">
    <source>
        <dbReference type="ARBA" id="ARBA00023015"/>
    </source>
</evidence>
<dbReference type="PRINTS" id="PR00778">
    <property type="entry name" value="HTHARSR"/>
</dbReference>
<dbReference type="KEGG" id="npy:NPRO_11990"/>
<proteinExistence type="predicted"/>
<evidence type="ECO:0000256" key="3">
    <source>
        <dbReference type="ARBA" id="ARBA00023163"/>
    </source>
</evidence>
<keyword evidence="2" id="KW-0238">DNA-binding</keyword>
<dbReference type="EMBL" id="AP021858">
    <property type="protein sequence ID" value="BBO23604.1"/>
    <property type="molecule type" value="Genomic_DNA"/>
</dbReference>
<dbReference type="PROSITE" id="PS50987">
    <property type="entry name" value="HTH_ARSR_2"/>
    <property type="match status" value="1"/>
</dbReference>
<evidence type="ECO:0000259" key="4">
    <source>
        <dbReference type="PROSITE" id="PS50987"/>
    </source>
</evidence>
<organism evidence="5 6">
    <name type="scientific">Candidatus Nitrosymbiomonas proteolyticus</name>
    <dbReference type="NCBI Taxonomy" id="2608984"/>
    <lineage>
        <taxon>Bacteria</taxon>
        <taxon>Bacillati</taxon>
        <taxon>Armatimonadota</taxon>
        <taxon>Armatimonadota incertae sedis</taxon>
        <taxon>Candidatus Nitrosymbiomonas</taxon>
    </lineage>
</organism>
<dbReference type="InterPro" id="IPR051011">
    <property type="entry name" value="Metal_resp_trans_reg"/>
</dbReference>
<dbReference type="GO" id="GO:0003700">
    <property type="term" value="F:DNA-binding transcription factor activity"/>
    <property type="evidence" value="ECO:0007669"/>
    <property type="project" value="InterPro"/>
</dbReference>
<dbReference type="PANTHER" id="PTHR43132">
    <property type="entry name" value="ARSENICAL RESISTANCE OPERON REPRESSOR ARSR-RELATED"/>
    <property type="match status" value="1"/>
</dbReference>
<dbReference type="PANTHER" id="PTHR43132:SF2">
    <property type="entry name" value="ARSENICAL RESISTANCE OPERON REPRESSOR ARSR-RELATED"/>
    <property type="match status" value="1"/>
</dbReference>
<dbReference type="Proteomes" id="UP000662873">
    <property type="component" value="Chromosome"/>
</dbReference>
<dbReference type="Pfam" id="PF01022">
    <property type="entry name" value="HTH_5"/>
    <property type="match status" value="1"/>
</dbReference>
<dbReference type="InterPro" id="IPR036388">
    <property type="entry name" value="WH-like_DNA-bd_sf"/>
</dbReference>
<gene>
    <name evidence="5" type="ORF">NPRO_11990</name>
</gene>
<keyword evidence="1" id="KW-0805">Transcription regulation</keyword>
<reference evidence="5" key="1">
    <citation type="journal article" name="DNA Res.">
        <title>The physiological potential of anammox bacteria as revealed by their core genome structure.</title>
        <authorList>
            <person name="Okubo T."/>
            <person name="Toyoda A."/>
            <person name="Fukuhara K."/>
            <person name="Uchiyama I."/>
            <person name="Harigaya Y."/>
            <person name="Kuroiwa M."/>
            <person name="Suzuki T."/>
            <person name="Murakami Y."/>
            <person name="Suwa Y."/>
            <person name="Takami H."/>
        </authorList>
    </citation>
    <scope>NUCLEOTIDE SEQUENCE</scope>
    <source>
        <strain evidence="5">317325-2</strain>
    </source>
</reference>
<dbReference type="CDD" id="cd00090">
    <property type="entry name" value="HTH_ARSR"/>
    <property type="match status" value="1"/>
</dbReference>
<dbReference type="Gene3D" id="1.10.10.10">
    <property type="entry name" value="Winged helix-like DNA-binding domain superfamily/Winged helix DNA-binding domain"/>
    <property type="match status" value="1"/>
</dbReference>
<dbReference type="SMART" id="SM00418">
    <property type="entry name" value="HTH_ARSR"/>
    <property type="match status" value="1"/>
</dbReference>
<dbReference type="AlphaFoldDB" id="A0A809SE45"/>
<evidence type="ECO:0000256" key="2">
    <source>
        <dbReference type="ARBA" id="ARBA00023125"/>
    </source>
</evidence>